<dbReference type="PROSITE" id="PS50157">
    <property type="entry name" value="ZINC_FINGER_C2H2_2"/>
    <property type="match status" value="2"/>
</dbReference>
<dbReference type="Proteomes" id="UP001412239">
    <property type="component" value="Unassembled WGS sequence"/>
</dbReference>
<feature type="compositionally biased region" description="Basic and acidic residues" evidence="2">
    <location>
        <begin position="267"/>
        <end position="277"/>
    </location>
</feature>
<evidence type="ECO:0000259" key="3">
    <source>
        <dbReference type="PROSITE" id="PS50157"/>
    </source>
</evidence>
<dbReference type="InterPro" id="IPR013087">
    <property type="entry name" value="Znf_C2H2_type"/>
</dbReference>
<feature type="compositionally biased region" description="Basic and acidic residues" evidence="2">
    <location>
        <begin position="211"/>
        <end position="225"/>
    </location>
</feature>
<dbReference type="PROSITE" id="PS00028">
    <property type="entry name" value="ZINC_FINGER_C2H2_1"/>
    <property type="match status" value="2"/>
</dbReference>
<proteinExistence type="predicted"/>
<keyword evidence="5" id="KW-1185">Reference proteome</keyword>
<keyword evidence="1" id="KW-0862">Zinc</keyword>
<evidence type="ECO:0000256" key="2">
    <source>
        <dbReference type="SAM" id="MobiDB-lite"/>
    </source>
</evidence>
<feature type="region of interest" description="Disordered" evidence="2">
    <location>
        <begin position="176"/>
        <end position="315"/>
    </location>
</feature>
<feature type="compositionally biased region" description="Basic and acidic residues" evidence="2">
    <location>
        <begin position="82"/>
        <end position="93"/>
    </location>
</feature>
<feature type="compositionally biased region" description="Polar residues" evidence="2">
    <location>
        <begin position="282"/>
        <end position="304"/>
    </location>
</feature>
<evidence type="ECO:0000313" key="5">
    <source>
        <dbReference type="Proteomes" id="UP001412239"/>
    </source>
</evidence>
<feature type="compositionally biased region" description="Polar residues" evidence="2">
    <location>
        <begin position="238"/>
        <end position="251"/>
    </location>
</feature>
<protein>
    <recommendedName>
        <fullName evidence="3">C2H2-type domain-containing protein</fullName>
    </recommendedName>
</protein>
<evidence type="ECO:0000256" key="1">
    <source>
        <dbReference type="PROSITE-ProRule" id="PRU00042"/>
    </source>
</evidence>
<dbReference type="PANTHER" id="PTHR35391:SF3">
    <property type="entry name" value="FINGER DOMAIN PROTEIN, PUTATIVE (AFU_ORTHOLOGUE AFUA_8G04300)-RELATED"/>
    <property type="match status" value="1"/>
</dbReference>
<reference evidence="4" key="1">
    <citation type="submission" date="2015-10" db="EMBL/GenBank/DDBJ databases">
        <authorList>
            <person name="Regsiter A."/>
            <person name="william w."/>
        </authorList>
    </citation>
    <scope>NUCLEOTIDE SEQUENCE</scope>
    <source>
        <strain evidence="4">Montdore</strain>
    </source>
</reference>
<feature type="compositionally biased region" description="Polar residues" evidence="2">
    <location>
        <begin position="1"/>
        <end position="13"/>
    </location>
</feature>
<feature type="domain" description="C2H2-type" evidence="3">
    <location>
        <begin position="359"/>
        <end position="386"/>
    </location>
</feature>
<feature type="region of interest" description="Disordered" evidence="2">
    <location>
        <begin position="1"/>
        <end position="93"/>
    </location>
</feature>
<dbReference type="SMART" id="SM00355">
    <property type="entry name" value="ZnF_C2H2"/>
    <property type="match status" value="2"/>
</dbReference>
<feature type="compositionally biased region" description="Polar residues" evidence="2">
    <location>
        <begin position="180"/>
        <end position="203"/>
    </location>
</feature>
<feature type="region of interest" description="Disordered" evidence="2">
    <location>
        <begin position="530"/>
        <end position="589"/>
    </location>
</feature>
<dbReference type="AlphaFoldDB" id="A0A292PX52"/>
<evidence type="ECO:0000313" key="4">
    <source>
        <dbReference type="EMBL" id="CUS12139.1"/>
    </source>
</evidence>
<sequence length="642" mass="70726">MAPHSPSSNQFMDTRSEPGLSDVPSTPIATDSPGLPPFSPTFRRTPHETFQTAAQPPAPGFPSISESGFGHGKLAPLAPKNPVREALDAGSDDRMDLDFEEPIAKVYKPNGAKPGGAPSINTTANLGAKDRGPEATITIRNNRSMERKRRISEIDKLIEELTSEKDKLVYEEQVEFGRNNYPTQSQKAPQDSQAAVSGPNGPSSERIALGRIERNDPDHDMHGDNEPGALADSERSSASHALQGYIQQETAQDPWPGRWLDPSIESHSPDTVDKDRAGALSPQGTMTVSSPTGTTAATEVSQQPHPARGRLRPSPPLAVGLRAQRGAIPNKQTGSKYAGNAAQLRLGPGPSSGLQKGPATCLVCAKTFHRPSELKKHMKRHSRPFACTFRGCGKSFGSKNDWKRHENSQHFQLELWKCGVIAPKSTSLCGKLSFRRESHITHLKNAHNIVDKQEIQKWTNEAHIGRNNFKTFWCGFCSKERDGLMIKGCVVQLKKKGLDGWDERFDHLGKHFEEGNHIKDYTFHEDDVFGDLQSTEDDDDDDDEADGVGEGDDDTSEEPPIIESTAPPEEKAEKLQPSQFTTIQKDEKGNKRGKIWYCVSYEEKDQPTTRSPPQTSDVLPFDYYSANTMWGGVPTLARIPWA</sequence>
<dbReference type="Gene3D" id="3.30.160.60">
    <property type="entry name" value="Classic Zinc Finger"/>
    <property type="match status" value="1"/>
</dbReference>
<feature type="compositionally biased region" description="Acidic residues" evidence="2">
    <location>
        <begin position="534"/>
        <end position="557"/>
    </location>
</feature>
<organism evidence="4 5">
    <name type="scientific">Tuber aestivum</name>
    <name type="common">summer truffle</name>
    <dbReference type="NCBI Taxonomy" id="59557"/>
    <lineage>
        <taxon>Eukaryota</taxon>
        <taxon>Fungi</taxon>
        <taxon>Dikarya</taxon>
        <taxon>Ascomycota</taxon>
        <taxon>Pezizomycotina</taxon>
        <taxon>Pezizomycetes</taxon>
        <taxon>Pezizales</taxon>
        <taxon>Tuberaceae</taxon>
        <taxon>Tuber</taxon>
    </lineage>
</organism>
<dbReference type="GO" id="GO:0008270">
    <property type="term" value="F:zinc ion binding"/>
    <property type="evidence" value="ECO:0007669"/>
    <property type="project" value="UniProtKB-KW"/>
</dbReference>
<name>A0A292PX52_9PEZI</name>
<dbReference type="InterPro" id="IPR036236">
    <property type="entry name" value="Znf_C2H2_sf"/>
</dbReference>
<accession>A0A292PX52</accession>
<feature type="domain" description="C2H2-type" evidence="3">
    <location>
        <begin position="385"/>
        <end position="410"/>
    </location>
</feature>
<dbReference type="PANTHER" id="PTHR35391">
    <property type="entry name" value="C2H2-TYPE DOMAIN-CONTAINING PROTEIN-RELATED"/>
    <property type="match status" value="1"/>
</dbReference>
<gene>
    <name evidence="4" type="ORF">GSTUAT00003757001</name>
</gene>
<dbReference type="SUPFAM" id="SSF57667">
    <property type="entry name" value="beta-beta-alpha zinc fingers"/>
    <property type="match status" value="1"/>
</dbReference>
<keyword evidence="1" id="KW-0479">Metal-binding</keyword>
<feature type="region of interest" description="Disordered" evidence="2">
    <location>
        <begin position="106"/>
        <end position="134"/>
    </location>
</feature>
<keyword evidence="1" id="KW-0863">Zinc-finger</keyword>
<dbReference type="EMBL" id="LN891002">
    <property type="protein sequence ID" value="CUS12139.1"/>
    <property type="molecule type" value="Genomic_DNA"/>
</dbReference>